<comment type="caution">
    <text evidence="1">The sequence shown here is derived from an EMBL/GenBank/DDBJ whole genome shotgun (WGS) entry which is preliminary data.</text>
</comment>
<accession>A0A9W9BA06</accession>
<proteinExistence type="predicted"/>
<evidence type="ECO:0000313" key="1">
    <source>
        <dbReference type="EMBL" id="KAJ4855761.1"/>
    </source>
</evidence>
<reference evidence="1" key="1">
    <citation type="submission" date="2022-09" db="EMBL/GenBank/DDBJ databases">
        <title>Chromosome-level assembly of Trichoderma breve T069, a fungus used in development of biopesticide product.</title>
        <authorList>
            <person name="Lin R."/>
            <person name="Liu T."/>
        </authorList>
    </citation>
    <scope>NUCLEOTIDE SEQUENCE</scope>
    <source>
        <strain evidence="1">T069</strain>
    </source>
</reference>
<sequence>MEQPTVSPEEAAKSQFINNQFHDETRIHQRHNNTTLNLHLTHRPARAAIRLTPYPRNEDLIHHPDLVDKLNTLLPYPSAISHSAALWGLGGSGLNMGKSSIINEKNIILGHVSGKETEMQVSRHTQPIESTGMSNDEHLDGEKYFSSIAPQAAADLFPDSQRDTWKQCGKFLARVLQIGEWADVNKKQIETTQLLEEQLSCFIMVGNGEQKSVWIKEYWNSGKEG</sequence>
<keyword evidence="2" id="KW-1185">Reference proteome</keyword>
<dbReference type="Proteomes" id="UP001140511">
    <property type="component" value="Unassembled WGS sequence"/>
</dbReference>
<organism evidence="1 2">
    <name type="scientific">Trichoderma breve</name>
    <dbReference type="NCBI Taxonomy" id="2034170"/>
    <lineage>
        <taxon>Eukaryota</taxon>
        <taxon>Fungi</taxon>
        <taxon>Dikarya</taxon>
        <taxon>Ascomycota</taxon>
        <taxon>Pezizomycotina</taxon>
        <taxon>Sordariomycetes</taxon>
        <taxon>Hypocreomycetidae</taxon>
        <taxon>Hypocreales</taxon>
        <taxon>Hypocreaceae</taxon>
        <taxon>Trichoderma</taxon>
    </lineage>
</organism>
<dbReference type="AlphaFoldDB" id="A0A9W9BA06"/>
<evidence type="ECO:0000313" key="2">
    <source>
        <dbReference type="Proteomes" id="UP001140511"/>
    </source>
</evidence>
<gene>
    <name evidence="1" type="ORF">T069G_09129</name>
</gene>
<dbReference type="RefSeq" id="XP_056024817.1">
    <property type="nucleotide sequence ID" value="XM_056176339.1"/>
</dbReference>
<protein>
    <submittedName>
        <fullName evidence="1">Uncharacterized protein</fullName>
    </submittedName>
</protein>
<dbReference type="GeneID" id="80871027"/>
<dbReference type="EMBL" id="JAOPEN010000006">
    <property type="protein sequence ID" value="KAJ4855761.1"/>
    <property type="molecule type" value="Genomic_DNA"/>
</dbReference>
<name>A0A9W9BA06_9HYPO</name>